<comment type="caution">
    <text evidence="6">The sequence shown here is derived from an EMBL/GenBank/DDBJ whole genome shotgun (WGS) entry which is preliminary data.</text>
</comment>
<dbReference type="SMART" id="SM00354">
    <property type="entry name" value="HTH_LACI"/>
    <property type="match status" value="1"/>
</dbReference>
<reference evidence="6 7" key="1">
    <citation type="journal article" date="2018" name="Front. Microbiol.">
        <title>Novel Insights Into Bacterial Dimethylsulfoniopropionate Catabolism in the East China Sea.</title>
        <authorList>
            <person name="Liu J."/>
            <person name="Liu J."/>
            <person name="Zhang S.H."/>
            <person name="Liang J."/>
            <person name="Lin H."/>
            <person name="Song D."/>
            <person name="Yang G.P."/>
            <person name="Todd J.D."/>
            <person name="Zhang X.H."/>
        </authorList>
    </citation>
    <scope>NUCLEOTIDE SEQUENCE [LARGE SCALE GENOMIC DNA]</scope>
    <source>
        <strain evidence="6 7">ZYFD042</strain>
    </source>
</reference>
<dbReference type="SUPFAM" id="SSF47413">
    <property type="entry name" value="lambda repressor-like DNA-binding domains"/>
    <property type="match status" value="1"/>
</dbReference>
<keyword evidence="4" id="KW-0804">Transcription</keyword>
<dbReference type="Gene3D" id="3.40.50.2300">
    <property type="match status" value="2"/>
</dbReference>
<dbReference type="OrthoDB" id="9798934at2"/>
<dbReference type="Pfam" id="PF00356">
    <property type="entry name" value="LacI"/>
    <property type="match status" value="1"/>
</dbReference>
<dbReference type="RefSeq" id="WP_128217382.1">
    <property type="nucleotide sequence ID" value="NZ_RBZY01000019.1"/>
</dbReference>
<dbReference type="PANTHER" id="PTHR30146">
    <property type="entry name" value="LACI-RELATED TRANSCRIPTIONAL REPRESSOR"/>
    <property type="match status" value="1"/>
</dbReference>
<dbReference type="GO" id="GO:0003700">
    <property type="term" value="F:DNA-binding transcription factor activity"/>
    <property type="evidence" value="ECO:0007669"/>
    <property type="project" value="TreeGrafter"/>
</dbReference>
<dbReference type="SUPFAM" id="SSF53822">
    <property type="entry name" value="Periplasmic binding protein-like I"/>
    <property type="match status" value="1"/>
</dbReference>
<organism evidence="6 7">
    <name type="scientific">Microbacterium enclense</name>
    <dbReference type="NCBI Taxonomy" id="993073"/>
    <lineage>
        <taxon>Bacteria</taxon>
        <taxon>Bacillati</taxon>
        <taxon>Actinomycetota</taxon>
        <taxon>Actinomycetes</taxon>
        <taxon>Micrococcales</taxon>
        <taxon>Microbacteriaceae</taxon>
        <taxon>Microbacterium</taxon>
    </lineage>
</organism>
<evidence type="ECO:0000313" key="6">
    <source>
        <dbReference type="EMBL" id="RWR19929.1"/>
    </source>
</evidence>
<dbReference type="CDD" id="cd01392">
    <property type="entry name" value="HTH_LacI"/>
    <property type="match status" value="1"/>
</dbReference>
<dbReference type="GO" id="GO:0000976">
    <property type="term" value="F:transcription cis-regulatory region binding"/>
    <property type="evidence" value="ECO:0007669"/>
    <property type="project" value="TreeGrafter"/>
</dbReference>
<dbReference type="Pfam" id="PF13377">
    <property type="entry name" value="Peripla_BP_3"/>
    <property type="match status" value="1"/>
</dbReference>
<dbReference type="AlphaFoldDB" id="A0A3S3LWW0"/>
<feature type="domain" description="HTH lacI-type" evidence="5">
    <location>
        <begin position="2"/>
        <end position="58"/>
    </location>
</feature>
<dbReference type="EMBL" id="RBZY01000019">
    <property type="protein sequence ID" value="RWR19929.1"/>
    <property type="molecule type" value="Genomic_DNA"/>
</dbReference>
<dbReference type="Gene3D" id="1.10.260.40">
    <property type="entry name" value="lambda repressor-like DNA-binding domains"/>
    <property type="match status" value="1"/>
</dbReference>
<dbReference type="InterPro" id="IPR028082">
    <property type="entry name" value="Peripla_BP_I"/>
</dbReference>
<dbReference type="PANTHER" id="PTHR30146:SF148">
    <property type="entry name" value="HTH-TYPE TRANSCRIPTIONAL REPRESSOR PURR-RELATED"/>
    <property type="match status" value="1"/>
</dbReference>
<dbReference type="InterPro" id="IPR046335">
    <property type="entry name" value="LacI/GalR-like_sensor"/>
</dbReference>
<evidence type="ECO:0000256" key="2">
    <source>
        <dbReference type="ARBA" id="ARBA00023015"/>
    </source>
</evidence>
<keyword evidence="3 6" id="KW-0238">DNA-binding</keyword>
<dbReference type="Proteomes" id="UP000285970">
    <property type="component" value="Unassembled WGS sequence"/>
</dbReference>
<keyword evidence="2" id="KW-0805">Transcription regulation</keyword>
<evidence type="ECO:0000256" key="3">
    <source>
        <dbReference type="ARBA" id="ARBA00023125"/>
    </source>
</evidence>
<evidence type="ECO:0000313" key="7">
    <source>
        <dbReference type="Proteomes" id="UP000285970"/>
    </source>
</evidence>
<proteinExistence type="predicted"/>
<dbReference type="CDD" id="cd06288">
    <property type="entry name" value="PBP1_sucrose_transcription_regulator"/>
    <property type="match status" value="1"/>
</dbReference>
<gene>
    <name evidence="6" type="ORF">D8Y23_06680</name>
</gene>
<evidence type="ECO:0000256" key="4">
    <source>
        <dbReference type="ARBA" id="ARBA00023163"/>
    </source>
</evidence>
<evidence type="ECO:0000259" key="5">
    <source>
        <dbReference type="PROSITE" id="PS50932"/>
    </source>
</evidence>
<name>A0A3S3LWW0_9MICO</name>
<protein>
    <submittedName>
        <fullName evidence="6">LacI family DNA-binding transcriptional regulator</fullName>
    </submittedName>
</protein>
<evidence type="ECO:0000256" key="1">
    <source>
        <dbReference type="ARBA" id="ARBA00022491"/>
    </source>
</evidence>
<accession>A0A3S3LWW0</accession>
<keyword evidence="1" id="KW-0678">Repressor</keyword>
<dbReference type="InterPro" id="IPR000843">
    <property type="entry name" value="HTH_LacI"/>
</dbReference>
<sequence>MITLKDLAAAVGVSPSAVSLVLNDRHAGRVNATTAARIRVMAEDMGYIPNQLARGLKTKRTHTIGVLSDRVASVPFAGRMLEGVQSEAWDSGYLAMIIDTTDRAEMLDQSSRALLQRDIDAVIVAAQFHREVALPVIPPTLPVVVLDGFAASAAVADGVVPDERGAAFDATAHLIRHGHARIAFCTVQSGTFVATELRRAGYQDALDADGILGDPSLIVELPEPATAAAYAPVRRLLERSDRPTAVFCFSDQIAFAVFQAATDLGLRIPDDLSVVGFDDQLFIADALRPGLTTMRLPHHDMGAWAARRAIDRIHGNVSAPPGVTTLTCPLIERGSVGPPPRT</sequence>
<dbReference type="PROSITE" id="PS50932">
    <property type="entry name" value="HTH_LACI_2"/>
    <property type="match status" value="1"/>
</dbReference>
<dbReference type="InterPro" id="IPR010982">
    <property type="entry name" value="Lambda_DNA-bd_dom_sf"/>
</dbReference>